<proteinExistence type="predicted"/>
<reference evidence="1" key="1">
    <citation type="journal article" date="2020" name="Stud. Mycol.">
        <title>101 Dothideomycetes genomes: a test case for predicting lifestyles and emergence of pathogens.</title>
        <authorList>
            <person name="Haridas S."/>
            <person name="Albert R."/>
            <person name="Binder M."/>
            <person name="Bloem J."/>
            <person name="Labutti K."/>
            <person name="Salamov A."/>
            <person name="Andreopoulos B."/>
            <person name="Baker S."/>
            <person name="Barry K."/>
            <person name="Bills G."/>
            <person name="Bluhm B."/>
            <person name="Cannon C."/>
            <person name="Castanera R."/>
            <person name="Culley D."/>
            <person name="Daum C."/>
            <person name="Ezra D."/>
            <person name="Gonzalez J."/>
            <person name="Henrissat B."/>
            <person name="Kuo A."/>
            <person name="Liang C."/>
            <person name="Lipzen A."/>
            <person name="Lutzoni F."/>
            <person name="Magnuson J."/>
            <person name="Mondo S."/>
            <person name="Nolan M."/>
            <person name="Ohm R."/>
            <person name="Pangilinan J."/>
            <person name="Park H.-J."/>
            <person name="Ramirez L."/>
            <person name="Alfaro M."/>
            <person name="Sun H."/>
            <person name="Tritt A."/>
            <person name="Yoshinaga Y."/>
            <person name="Zwiers L.-H."/>
            <person name="Turgeon B."/>
            <person name="Goodwin S."/>
            <person name="Spatafora J."/>
            <person name="Crous P."/>
            <person name="Grigoriev I."/>
        </authorList>
    </citation>
    <scope>NUCLEOTIDE SEQUENCE</scope>
    <source>
        <strain evidence="1">ATCC 200398</strain>
    </source>
</reference>
<evidence type="ECO:0000313" key="1">
    <source>
        <dbReference type="EMBL" id="KAF2472008.1"/>
    </source>
</evidence>
<sequence length="589" mass="66414">MPARLGYGLRRCNLQKRRGFQNARLISVDSRNRLSNFWTPTGGISPQDGEQDDSHALLVRGGFLRQAHSGVFHLLPLGLRVQERLSWLIDKHMATLGASKLSLSSITTEALWRQSGRYSANSELLRLSDRKDSGFLLSPTHEEEITSLVAGMVHSYKDLPLKLYQIGRKYRDERRPRQGLLRAKEFLMKDLYTFDYAHEHALQTYQSVRTAYNNFFDELKLPYLVADADSGNMGGKLSHEYHFVSPKGEDNVWSCSSCDYVANEELVEKRTHDTGRLPTSQELHFTGISVDRTTKIHIHVPYPARLVNVPCSDGTKLNVYVPRPDILPPSLLSSDSTHIEKFVNLHAVKKAAIDIDTGIEKTTLQSFLPKTTKTIHIYDRLVPYPKYPDSEIPLNHLDITRIYPGDPCPRCESGELKVQKAIEVAHTFHLGTRYSEPLKALVAGPDGMAKQPMQMGCHGIGVSRLIGAIASLLADDKGLNWPRVIAPFECIVVTTPQVPEEDGVEVYDILREGAQGYEIVDTVIDDRPIKSLAWKLRDADLIGYPVIVVLGRAWKERRRVEVQCRRHGVKTEMELEGLKEGVLKLLDLL</sequence>
<keyword evidence="2" id="KW-1185">Reference proteome</keyword>
<dbReference type="Proteomes" id="UP000799755">
    <property type="component" value="Unassembled WGS sequence"/>
</dbReference>
<name>A0ACB6QYB0_9PLEO</name>
<accession>A0ACB6QYB0</accession>
<protein>
    <submittedName>
        <fullName evidence="1">Prolyl-tRNA synthetase-like protein</fullName>
    </submittedName>
</protein>
<gene>
    <name evidence="1" type="ORF">BDR25DRAFT_342049</name>
</gene>
<evidence type="ECO:0000313" key="2">
    <source>
        <dbReference type="Proteomes" id="UP000799755"/>
    </source>
</evidence>
<organism evidence="1 2">
    <name type="scientific">Lindgomyces ingoldianus</name>
    <dbReference type="NCBI Taxonomy" id="673940"/>
    <lineage>
        <taxon>Eukaryota</taxon>
        <taxon>Fungi</taxon>
        <taxon>Dikarya</taxon>
        <taxon>Ascomycota</taxon>
        <taxon>Pezizomycotina</taxon>
        <taxon>Dothideomycetes</taxon>
        <taxon>Pleosporomycetidae</taxon>
        <taxon>Pleosporales</taxon>
        <taxon>Lindgomycetaceae</taxon>
        <taxon>Lindgomyces</taxon>
    </lineage>
</organism>
<comment type="caution">
    <text evidence="1">The sequence shown here is derived from an EMBL/GenBank/DDBJ whole genome shotgun (WGS) entry which is preliminary data.</text>
</comment>
<dbReference type="EMBL" id="MU003503">
    <property type="protein sequence ID" value="KAF2472008.1"/>
    <property type="molecule type" value="Genomic_DNA"/>
</dbReference>